<reference evidence="2 3" key="1">
    <citation type="journal article" date="2011" name="BMC Genomics">
        <title>Comparative genome analysis and genome-guided physiological analysis of Roseobacter litoralis.</title>
        <authorList>
            <person name="Kalhoefer D."/>
            <person name="Thole S."/>
            <person name="Voget S."/>
            <person name="Lehmann R."/>
            <person name="Liesegang H."/>
            <person name="Wollher A."/>
            <person name="Daniel R."/>
            <person name="Simon M."/>
            <person name="Brinkhoff T."/>
        </authorList>
    </citation>
    <scope>NUCLEOTIDE SEQUENCE [LARGE SCALE GENOMIC DNA]</scope>
    <source>
        <strain evidence="3">ATCC 49566 / DSM 6996 / JCM 21268 / NBRC 15278 / OCh 149</strain>
    </source>
</reference>
<protein>
    <submittedName>
        <fullName evidence="2">Phage regulator-like protein</fullName>
    </submittedName>
</protein>
<feature type="domain" description="Helix-turn-helix" evidence="1">
    <location>
        <begin position="42"/>
        <end position="93"/>
    </location>
</feature>
<dbReference type="Pfam" id="PF12728">
    <property type="entry name" value="HTH_17"/>
    <property type="match status" value="1"/>
</dbReference>
<dbReference type="InterPro" id="IPR009061">
    <property type="entry name" value="DNA-bd_dom_put_sf"/>
</dbReference>
<accession>F7ZAR2</accession>
<proteinExistence type="predicted"/>
<evidence type="ECO:0000313" key="2">
    <source>
        <dbReference type="EMBL" id="AEI94258.1"/>
    </source>
</evidence>
<dbReference type="HOGENOM" id="CLU_140176_9_1_5"/>
<evidence type="ECO:0000313" key="3">
    <source>
        <dbReference type="Proteomes" id="UP000001353"/>
    </source>
</evidence>
<gene>
    <name evidence="2" type="ordered locus">RLO149_c022850</name>
</gene>
<dbReference type="eggNOG" id="ENOG50348GV">
    <property type="taxonomic scope" value="Bacteria"/>
</dbReference>
<dbReference type="Proteomes" id="UP000001353">
    <property type="component" value="Chromosome"/>
</dbReference>
<name>F7ZAR2_ROSLO</name>
<keyword evidence="3" id="KW-1185">Reference proteome</keyword>
<sequence>MATPRKAIAMTDIELSEEIRALRETVDQMAEQLARVEPNEKLMTTPECAEFLGVGKDVMFEWRKNGEGPPYLHMTARTIRYDRDDVLAWARSHRVN</sequence>
<dbReference type="AlphaFoldDB" id="F7ZAR2"/>
<dbReference type="STRING" id="391595.RLO149_c022850"/>
<dbReference type="InterPro" id="IPR041657">
    <property type="entry name" value="HTH_17"/>
</dbReference>
<evidence type="ECO:0000259" key="1">
    <source>
        <dbReference type="Pfam" id="PF12728"/>
    </source>
</evidence>
<dbReference type="EMBL" id="CP002623">
    <property type="protein sequence ID" value="AEI94258.1"/>
    <property type="molecule type" value="Genomic_DNA"/>
</dbReference>
<dbReference type="KEGG" id="rli:RLO149_c022850"/>
<organism evidence="2 3">
    <name type="scientific">Roseobacter litoralis (strain ATCC 49566 / DSM 6996 / JCM 21268 / NBRC 15278 / OCh 149)</name>
    <dbReference type="NCBI Taxonomy" id="391595"/>
    <lineage>
        <taxon>Bacteria</taxon>
        <taxon>Pseudomonadati</taxon>
        <taxon>Pseudomonadota</taxon>
        <taxon>Alphaproteobacteria</taxon>
        <taxon>Rhodobacterales</taxon>
        <taxon>Roseobacteraceae</taxon>
        <taxon>Roseobacter</taxon>
    </lineage>
</organism>
<dbReference type="SUPFAM" id="SSF46955">
    <property type="entry name" value="Putative DNA-binding domain"/>
    <property type="match status" value="1"/>
</dbReference>